<protein>
    <submittedName>
        <fullName evidence="1">Uncharacterized protein</fullName>
    </submittedName>
</protein>
<evidence type="ECO:0000313" key="2">
    <source>
        <dbReference type="Proteomes" id="UP001183629"/>
    </source>
</evidence>
<gene>
    <name evidence="1" type="ORF">J2S44_003196</name>
</gene>
<dbReference type="Proteomes" id="UP001183629">
    <property type="component" value="Unassembled WGS sequence"/>
</dbReference>
<organism evidence="1 2">
    <name type="scientific">Catenuloplanes niger</name>
    <dbReference type="NCBI Taxonomy" id="587534"/>
    <lineage>
        <taxon>Bacteria</taxon>
        <taxon>Bacillati</taxon>
        <taxon>Actinomycetota</taxon>
        <taxon>Actinomycetes</taxon>
        <taxon>Micromonosporales</taxon>
        <taxon>Micromonosporaceae</taxon>
        <taxon>Catenuloplanes</taxon>
    </lineage>
</organism>
<accession>A0AAE4CRI7</accession>
<evidence type="ECO:0000313" key="1">
    <source>
        <dbReference type="EMBL" id="MDR7322946.1"/>
    </source>
</evidence>
<dbReference type="AlphaFoldDB" id="A0AAE4CRI7"/>
<comment type="caution">
    <text evidence="1">The sequence shown here is derived from an EMBL/GenBank/DDBJ whole genome shotgun (WGS) entry which is preliminary data.</text>
</comment>
<reference evidence="1 2" key="1">
    <citation type="submission" date="2023-07" db="EMBL/GenBank/DDBJ databases">
        <title>Sequencing the genomes of 1000 actinobacteria strains.</title>
        <authorList>
            <person name="Klenk H.-P."/>
        </authorList>
    </citation>
    <scope>NUCLEOTIDE SEQUENCE [LARGE SCALE GENOMIC DNA]</scope>
    <source>
        <strain evidence="1 2">DSM 44711</strain>
    </source>
</reference>
<dbReference type="RefSeq" id="WP_310414077.1">
    <property type="nucleotide sequence ID" value="NZ_JAVDYC010000001.1"/>
</dbReference>
<keyword evidence="2" id="KW-1185">Reference proteome</keyword>
<dbReference type="EMBL" id="JAVDYC010000001">
    <property type="protein sequence ID" value="MDR7322946.1"/>
    <property type="molecule type" value="Genomic_DNA"/>
</dbReference>
<proteinExistence type="predicted"/>
<sequence>MSESFFATPSPLWRALNWMRDMEIAGQRRRIVTILNECQPLDFDDLATLEERGWVQYWLPTEAGDMPFLWSELVDRAPIRITQFGVMYLTPGGMAKVAQPWNKVLRLLREHRRSSPLAQVRQVKQLADVDDKALIEMAEVDLITAGAEGVPLAAFRKLPPKLPLRLTPKAGRYLREGVIEVRRNGLFSHHIL</sequence>
<name>A0AAE4CRI7_9ACTN</name>